<dbReference type="Gene3D" id="1.20.1250.20">
    <property type="entry name" value="MFS general substrate transporter like domains"/>
    <property type="match status" value="1"/>
</dbReference>
<evidence type="ECO:0000256" key="2">
    <source>
        <dbReference type="ARBA" id="ARBA00022692"/>
    </source>
</evidence>
<organism evidence="8 9">
    <name type="scientific">Microdochium trichocladiopsis</name>
    <dbReference type="NCBI Taxonomy" id="1682393"/>
    <lineage>
        <taxon>Eukaryota</taxon>
        <taxon>Fungi</taxon>
        <taxon>Dikarya</taxon>
        <taxon>Ascomycota</taxon>
        <taxon>Pezizomycotina</taxon>
        <taxon>Sordariomycetes</taxon>
        <taxon>Xylariomycetidae</taxon>
        <taxon>Xylariales</taxon>
        <taxon>Microdochiaceae</taxon>
        <taxon>Microdochium</taxon>
    </lineage>
</organism>
<dbReference type="PANTHER" id="PTHR23502">
    <property type="entry name" value="MAJOR FACILITATOR SUPERFAMILY"/>
    <property type="match status" value="1"/>
</dbReference>
<feature type="domain" description="Major facilitator superfamily (MFS) profile" evidence="7">
    <location>
        <begin position="58"/>
        <end position="517"/>
    </location>
</feature>
<keyword evidence="3 6" id="KW-1133">Transmembrane helix</keyword>
<feature type="region of interest" description="Disordered" evidence="5">
    <location>
        <begin position="346"/>
        <end position="369"/>
    </location>
</feature>
<feature type="transmembrane region" description="Helical" evidence="6">
    <location>
        <begin position="276"/>
        <end position="303"/>
    </location>
</feature>
<feature type="transmembrane region" description="Helical" evidence="6">
    <location>
        <begin position="465"/>
        <end position="482"/>
    </location>
</feature>
<evidence type="ECO:0000256" key="4">
    <source>
        <dbReference type="ARBA" id="ARBA00023136"/>
    </source>
</evidence>
<feature type="transmembrane region" description="Helical" evidence="6">
    <location>
        <begin position="494"/>
        <end position="513"/>
    </location>
</feature>
<dbReference type="InterPro" id="IPR036259">
    <property type="entry name" value="MFS_trans_sf"/>
</dbReference>
<feature type="transmembrane region" description="Helical" evidence="6">
    <location>
        <begin position="183"/>
        <end position="204"/>
    </location>
</feature>
<dbReference type="PROSITE" id="PS50850">
    <property type="entry name" value="MFS"/>
    <property type="match status" value="1"/>
</dbReference>
<accession>A0A9P8XS94</accession>
<evidence type="ECO:0000313" key="9">
    <source>
        <dbReference type="Proteomes" id="UP000756346"/>
    </source>
</evidence>
<feature type="compositionally biased region" description="Polar residues" evidence="5">
    <location>
        <begin position="1"/>
        <end position="12"/>
    </location>
</feature>
<evidence type="ECO:0000256" key="1">
    <source>
        <dbReference type="ARBA" id="ARBA00004141"/>
    </source>
</evidence>
<gene>
    <name evidence="8" type="ORF">B0I36DRAFT_389366</name>
</gene>
<dbReference type="EMBL" id="JAGTJQ010000013">
    <property type="protein sequence ID" value="KAH7014484.1"/>
    <property type="molecule type" value="Genomic_DNA"/>
</dbReference>
<feature type="transmembrane region" description="Helical" evidence="6">
    <location>
        <begin position="92"/>
        <end position="112"/>
    </location>
</feature>
<dbReference type="GO" id="GO:0022857">
    <property type="term" value="F:transmembrane transporter activity"/>
    <property type="evidence" value="ECO:0007669"/>
    <property type="project" value="InterPro"/>
</dbReference>
<dbReference type="GO" id="GO:0016020">
    <property type="term" value="C:membrane"/>
    <property type="evidence" value="ECO:0007669"/>
    <property type="project" value="UniProtKB-SubCell"/>
</dbReference>
<proteinExistence type="predicted"/>
<keyword evidence="9" id="KW-1185">Reference proteome</keyword>
<dbReference type="Pfam" id="PF07690">
    <property type="entry name" value="MFS_1"/>
    <property type="match status" value="1"/>
</dbReference>
<dbReference type="PANTHER" id="PTHR23502:SF60">
    <property type="entry name" value="MAJOR FACILITATOR SUPERFAMILY (MFS) PROFILE DOMAIN-CONTAINING PROTEIN-RELATED"/>
    <property type="match status" value="1"/>
</dbReference>
<sequence length="524" mass="56652">MKETITASSSDVESALPKPPGGEPDQPRQGKEKQPVVSSWTTSPYNPYTWPTSRKVTIILIVSLSHLATTMSASMMAASLEQIAAELHMDPATTLLASSIFLLGLGFGPFLVGPMSELYGRRPVWLLCNCWYLLWNSLCPVGRSSGMLIASRLMAGFGASCGIGLLGPVSADMYGASERGKSIAIATFLPYIGPALGPIVGGLASEHIHWSWTFWILSIFNAVATAAGFFLIKESYGPIVQERHGFLLSSPSNLTIGQKIKNNLLRPVRMLIFRPVILFVSFNMALDFAVYFLVLSTFATLWIEEYNQSESTSSLHYIAITLGATVATQIGGRLMDATYKTLSTRAQTKARAAQEPESGDSHTQREEEEEVVAHINPEFRIPFVIPSLILTPVGLLWYAWTAERHVHWAVVDLGIAVFTLANFMFSAGFQAYMLDEFSGGGGGGASAGSGSGGNTAASATAAVKLLSYILAFVFPLFAPRMYEVLGYGWGNTLLALLFAGLAVPSALVAWIWGEKLRALGRERV</sequence>
<dbReference type="RefSeq" id="XP_046005451.1">
    <property type="nucleotide sequence ID" value="XM_046161324.1"/>
</dbReference>
<feature type="transmembrane region" description="Helical" evidence="6">
    <location>
        <begin position="124"/>
        <end position="143"/>
    </location>
</feature>
<keyword evidence="2 6" id="KW-0812">Transmembrane</keyword>
<feature type="transmembrane region" description="Helical" evidence="6">
    <location>
        <begin position="406"/>
        <end position="425"/>
    </location>
</feature>
<feature type="region of interest" description="Disordered" evidence="5">
    <location>
        <begin position="1"/>
        <end position="41"/>
    </location>
</feature>
<dbReference type="InterPro" id="IPR020846">
    <property type="entry name" value="MFS_dom"/>
</dbReference>
<name>A0A9P8XS94_9PEZI</name>
<protein>
    <submittedName>
        <fullName evidence="8">Major facilitator superfamily domain-containing protein</fullName>
    </submittedName>
</protein>
<reference evidence="8" key="1">
    <citation type="journal article" date="2021" name="Nat. Commun.">
        <title>Genetic determinants of endophytism in the Arabidopsis root mycobiome.</title>
        <authorList>
            <person name="Mesny F."/>
            <person name="Miyauchi S."/>
            <person name="Thiergart T."/>
            <person name="Pickel B."/>
            <person name="Atanasova L."/>
            <person name="Karlsson M."/>
            <person name="Huettel B."/>
            <person name="Barry K.W."/>
            <person name="Haridas S."/>
            <person name="Chen C."/>
            <person name="Bauer D."/>
            <person name="Andreopoulos W."/>
            <person name="Pangilinan J."/>
            <person name="LaButti K."/>
            <person name="Riley R."/>
            <person name="Lipzen A."/>
            <person name="Clum A."/>
            <person name="Drula E."/>
            <person name="Henrissat B."/>
            <person name="Kohler A."/>
            <person name="Grigoriev I.V."/>
            <person name="Martin F.M."/>
            <person name="Hacquard S."/>
        </authorList>
    </citation>
    <scope>NUCLEOTIDE SEQUENCE</scope>
    <source>
        <strain evidence="8">MPI-CAGE-CH-0230</strain>
    </source>
</reference>
<dbReference type="AlphaFoldDB" id="A0A9P8XS94"/>
<keyword evidence="4 6" id="KW-0472">Membrane</keyword>
<feature type="transmembrane region" description="Helical" evidence="6">
    <location>
        <begin position="149"/>
        <end position="171"/>
    </location>
</feature>
<comment type="subcellular location">
    <subcellularLocation>
        <location evidence="1">Membrane</location>
        <topology evidence="1">Multi-pass membrane protein</topology>
    </subcellularLocation>
</comment>
<feature type="transmembrane region" description="Helical" evidence="6">
    <location>
        <begin position="381"/>
        <end position="400"/>
    </location>
</feature>
<evidence type="ECO:0000256" key="6">
    <source>
        <dbReference type="SAM" id="Phobius"/>
    </source>
</evidence>
<dbReference type="OrthoDB" id="6770063at2759"/>
<dbReference type="SUPFAM" id="SSF103473">
    <property type="entry name" value="MFS general substrate transporter"/>
    <property type="match status" value="1"/>
</dbReference>
<evidence type="ECO:0000313" key="8">
    <source>
        <dbReference type="EMBL" id="KAH7014484.1"/>
    </source>
</evidence>
<comment type="caution">
    <text evidence="8">The sequence shown here is derived from an EMBL/GenBank/DDBJ whole genome shotgun (WGS) entry which is preliminary data.</text>
</comment>
<evidence type="ECO:0000256" key="3">
    <source>
        <dbReference type="ARBA" id="ARBA00022989"/>
    </source>
</evidence>
<dbReference type="InterPro" id="IPR011701">
    <property type="entry name" value="MFS"/>
</dbReference>
<feature type="transmembrane region" description="Helical" evidence="6">
    <location>
        <begin position="58"/>
        <end position="80"/>
    </location>
</feature>
<feature type="transmembrane region" description="Helical" evidence="6">
    <location>
        <begin position="210"/>
        <end position="232"/>
    </location>
</feature>
<evidence type="ECO:0000256" key="5">
    <source>
        <dbReference type="SAM" id="MobiDB-lite"/>
    </source>
</evidence>
<evidence type="ECO:0000259" key="7">
    <source>
        <dbReference type="PROSITE" id="PS50850"/>
    </source>
</evidence>
<dbReference type="GeneID" id="70190870"/>
<dbReference type="Proteomes" id="UP000756346">
    <property type="component" value="Unassembled WGS sequence"/>
</dbReference>
<feature type="compositionally biased region" description="Basic and acidic residues" evidence="5">
    <location>
        <begin position="25"/>
        <end position="34"/>
    </location>
</feature>